<dbReference type="RefSeq" id="WP_341724612.1">
    <property type="nucleotide sequence ID" value="NZ_JBBWWT010000001.1"/>
</dbReference>
<feature type="binding site" evidence="9">
    <location>
        <begin position="274"/>
        <end position="276"/>
    </location>
    <ligand>
        <name>NAD(+)</name>
        <dbReference type="ChEBI" id="CHEBI:57540"/>
    </ligand>
</feature>
<keyword evidence="4 9" id="KW-0560">Oxidoreductase</keyword>
<dbReference type="PANTHER" id="PTHR37480:SF1">
    <property type="entry name" value="ENOYL-[ACYL-CARRIER-PROTEIN] REDUCTASE [NADH]"/>
    <property type="match status" value="1"/>
</dbReference>
<organism evidence="13 14">
    <name type="scientific">Pseudoxanthomonas putridarboris</name>
    <dbReference type="NCBI Taxonomy" id="752605"/>
    <lineage>
        <taxon>Bacteria</taxon>
        <taxon>Pseudomonadati</taxon>
        <taxon>Pseudomonadota</taxon>
        <taxon>Gammaproteobacteria</taxon>
        <taxon>Lysobacterales</taxon>
        <taxon>Lysobacteraceae</taxon>
        <taxon>Pseudoxanthomonas</taxon>
    </lineage>
</organism>
<feature type="binding site" evidence="9">
    <location>
        <begin position="111"/>
        <end position="112"/>
    </location>
    <ligand>
        <name>NAD(+)</name>
        <dbReference type="ChEBI" id="CHEBI:57540"/>
    </ligand>
</feature>
<dbReference type="InterPro" id="IPR024910">
    <property type="entry name" value="Enoyl-CoA_Rdtase_cat_dom"/>
</dbReference>
<feature type="binding site" evidence="9">
    <location>
        <position position="245"/>
    </location>
    <ligand>
        <name>NAD(+)</name>
        <dbReference type="ChEBI" id="CHEBI:57540"/>
    </ligand>
</feature>
<dbReference type="HAMAP" id="MF_01838">
    <property type="entry name" value="FabV_reductase"/>
    <property type="match status" value="1"/>
</dbReference>
<feature type="site" description="Plays an important role in discriminating NADH against NADPH" evidence="9">
    <location>
        <position position="75"/>
    </location>
</feature>
<dbReference type="PANTHER" id="PTHR37480">
    <property type="entry name" value="ENOYL-[ACYL-CARRIER-PROTEIN] REDUCTASE [NADH]"/>
    <property type="match status" value="1"/>
</dbReference>
<feature type="active site" description="Proton donor" evidence="9">
    <location>
        <position position="236"/>
    </location>
</feature>
<evidence type="ECO:0000256" key="4">
    <source>
        <dbReference type="ARBA" id="ARBA00023002"/>
    </source>
</evidence>
<feature type="domain" description="Enoyl reductase FAD binding" evidence="10">
    <location>
        <begin position="327"/>
        <end position="390"/>
    </location>
</feature>
<dbReference type="InterPro" id="IPR024906">
    <property type="entry name" value="Eno_Rdtase_FAD-bd_dom"/>
</dbReference>
<keyword evidence="7 9" id="KW-0275">Fatty acid biosynthesis</keyword>
<protein>
    <recommendedName>
        <fullName evidence="9">Enoyl-[acyl-carrier-protein] reductase [NADH]</fullName>
        <shortName evidence="9">ENR</shortName>
        <ecNumber evidence="9">1.3.1.9</ecNumber>
    </recommendedName>
</protein>
<evidence type="ECO:0000313" key="14">
    <source>
        <dbReference type="Proteomes" id="UP001459204"/>
    </source>
</evidence>
<evidence type="ECO:0000256" key="6">
    <source>
        <dbReference type="ARBA" id="ARBA00023098"/>
    </source>
</evidence>
<evidence type="ECO:0000256" key="8">
    <source>
        <dbReference type="ARBA" id="ARBA00048302"/>
    </source>
</evidence>
<dbReference type="NCBIfam" id="NF043048">
    <property type="entry name" value="EnoyACPredFabV"/>
    <property type="match status" value="1"/>
</dbReference>
<reference evidence="13 14" key="1">
    <citation type="submission" date="2024-04" db="EMBL/GenBank/DDBJ databases">
        <title>Draft genome sequence of Pseudoxanthomonas putridarboris WD12.</title>
        <authorList>
            <person name="Oh J."/>
        </authorList>
    </citation>
    <scope>NUCLEOTIDE SEQUENCE [LARGE SCALE GENOMIC DNA]</scope>
    <source>
        <strain evidence="13 14">WD12</strain>
    </source>
</reference>
<dbReference type="GO" id="GO:0004318">
    <property type="term" value="F:enoyl-[acyl-carrier-protein] reductase (NADH) activity"/>
    <property type="evidence" value="ECO:0007669"/>
    <property type="project" value="UniProtKB-EC"/>
</dbReference>
<feature type="binding site" evidence="9">
    <location>
        <position position="226"/>
    </location>
    <ligand>
        <name>substrate</name>
    </ligand>
</feature>
<evidence type="ECO:0000259" key="10">
    <source>
        <dbReference type="Pfam" id="PF07055"/>
    </source>
</evidence>
<evidence type="ECO:0000256" key="5">
    <source>
        <dbReference type="ARBA" id="ARBA00023027"/>
    </source>
</evidence>
<comment type="caution">
    <text evidence="13">The sequence shown here is derived from an EMBL/GenBank/DDBJ whole genome shotgun (WGS) entry which is preliminary data.</text>
</comment>
<keyword evidence="3 9" id="KW-0276">Fatty acid metabolism</keyword>
<evidence type="ECO:0000259" key="11">
    <source>
        <dbReference type="Pfam" id="PF12241"/>
    </source>
</evidence>
<evidence type="ECO:0000256" key="9">
    <source>
        <dbReference type="HAMAP-Rule" id="MF_01838"/>
    </source>
</evidence>
<dbReference type="Pfam" id="PF12241">
    <property type="entry name" value="Enoyl_reductase"/>
    <property type="match status" value="1"/>
</dbReference>
<comment type="pathway">
    <text evidence="9">Lipid metabolism; fatty acid biosynthesis.</text>
</comment>
<keyword evidence="5 9" id="KW-0520">NAD</keyword>
<proteinExistence type="inferred from homology"/>
<comment type="function">
    <text evidence="9">Involved in the final reduction of the elongation cycle of fatty acid synthesis (FAS II). Catalyzes the reduction of a carbon-carbon double bond in an enoyl moiety that is covalently linked to an acyl carrier protein (ACP).</text>
</comment>
<evidence type="ECO:0000259" key="12">
    <source>
        <dbReference type="Pfam" id="PF12242"/>
    </source>
</evidence>
<comment type="similarity">
    <text evidence="9">Belongs to the TER reductase family.</text>
</comment>
<evidence type="ECO:0000256" key="7">
    <source>
        <dbReference type="ARBA" id="ARBA00023160"/>
    </source>
</evidence>
<evidence type="ECO:0000313" key="13">
    <source>
        <dbReference type="EMBL" id="MEL1263438.1"/>
    </source>
</evidence>
<dbReference type="EMBL" id="JBBWWT010000001">
    <property type="protein sequence ID" value="MEL1263438.1"/>
    <property type="molecule type" value="Genomic_DNA"/>
</dbReference>
<feature type="binding site" evidence="9">
    <location>
        <begin position="140"/>
        <end position="141"/>
    </location>
    <ligand>
        <name>NAD(+)</name>
        <dbReference type="ChEBI" id="CHEBI:57540"/>
    </ligand>
</feature>
<sequence length="405" mass="44182">MIIHPKVRGFICTTTHPLGCELNVRDQIAATRAQGVRTDGPKKVLVIGASSGYGLAARISAAFGFGADTLGVFFEKPGSEKKAGTAGWYNSAAFDRFAKAEGLYSRSINGDAFSDEARAKVIELIKAEMGGKVDLVVYSLASPVRRLPSTGEVKRSALKPIGAPYTSTAIDTNKDAITHATIEPATEQEIADTVTVMGGQDWELWIDALDAAGVLAPGARTVAFSYIGTDITWPIYWHGALGRAKVDLDATAQRLDQRLQGIGGGANVAVLKSVVTQASSAIPVMPLYISIVFKVMKELSLHEGTIEQLDRLFRDRMYRADGQPAETDDENRLRLDDWELKPEVQTRAKALWPQVTTENLFELTDYANYKHEFLKLFGFERGDVDYDADVDPDVTFDCIELSPEG</sequence>
<dbReference type="EC" id="1.3.1.9" evidence="9"/>
<feature type="binding site" evidence="9">
    <location>
        <begin position="48"/>
        <end position="53"/>
    </location>
    <ligand>
        <name>NAD(+)</name>
        <dbReference type="ChEBI" id="CHEBI:57540"/>
    </ligand>
</feature>
<feature type="binding site" evidence="9">
    <location>
        <begin position="74"/>
        <end position="75"/>
    </location>
    <ligand>
        <name>NAD(+)</name>
        <dbReference type="ChEBI" id="CHEBI:57540"/>
    </ligand>
</feature>
<dbReference type="NCBIfam" id="NF010177">
    <property type="entry name" value="PRK13656.1"/>
    <property type="match status" value="1"/>
</dbReference>
<dbReference type="InterPro" id="IPR010758">
    <property type="entry name" value="Trans-2-enoyl-CoA_reductase"/>
</dbReference>
<keyword evidence="2 9" id="KW-0444">Lipid biosynthesis</keyword>
<evidence type="ECO:0000256" key="3">
    <source>
        <dbReference type="ARBA" id="ARBA00022832"/>
    </source>
</evidence>
<dbReference type="Pfam" id="PF12242">
    <property type="entry name" value="Eno-Rase_NADH_b"/>
    <property type="match status" value="1"/>
</dbReference>
<keyword evidence="6 9" id="KW-0443">Lipid metabolism</keyword>
<name>A0ABU9IWU3_9GAMM</name>
<comment type="catalytic activity">
    <reaction evidence="9">
        <text>a 2,3-saturated acyl-[ACP] + NAD(+) = a (2E)-enoyl-[ACP] + NADH + H(+)</text>
        <dbReference type="Rhea" id="RHEA:10240"/>
        <dbReference type="Rhea" id="RHEA-COMP:9925"/>
        <dbReference type="Rhea" id="RHEA-COMP:9926"/>
        <dbReference type="ChEBI" id="CHEBI:15378"/>
        <dbReference type="ChEBI" id="CHEBI:57540"/>
        <dbReference type="ChEBI" id="CHEBI:57945"/>
        <dbReference type="ChEBI" id="CHEBI:78784"/>
        <dbReference type="ChEBI" id="CHEBI:78785"/>
        <dbReference type="EC" id="1.3.1.9"/>
    </reaction>
</comment>
<comment type="catalytic activity">
    <reaction evidence="8">
        <text>a 2,3-saturated acyl-CoA + NAD(+) = a (2E)-enoyl-CoA + NADH + H(+)</text>
        <dbReference type="Rhea" id="RHEA:18177"/>
        <dbReference type="ChEBI" id="CHEBI:15378"/>
        <dbReference type="ChEBI" id="CHEBI:57540"/>
        <dbReference type="ChEBI" id="CHEBI:57945"/>
        <dbReference type="ChEBI" id="CHEBI:58856"/>
        <dbReference type="ChEBI" id="CHEBI:65111"/>
        <dbReference type="EC" id="1.3.1.44"/>
    </reaction>
</comment>
<gene>
    <name evidence="9 13" type="primary">fabV</name>
    <name evidence="13" type="ORF">AAD027_03505</name>
</gene>
<dbReference type="Gene3D" id="3.40.50.720">
    <property type="entry name" value="NAD(P)-binding Rossmann-like Domain"/>
    <property type="match status" value="1"/>
</dbReference>
<dbReference type="Proteomes" id="UP001459204">
    <property type="component" value="Unassembled WGS sequence"/>
</dbReference>
<feature type="domain" description="Trans-2-enoyl-CoA reductase catalytic" evidence="11">
    <location>
        <begin position="82"/>
        <end position="318"/>
    </location>
</feature>
<comment type="subunit">
    <text evidence="1 9">Monomer.</text>
</comment>
<dbReference type="InterPro" id="IPR050048">
    <property type="entry name" value="FabV-like_NADH_b"/>
</dbReference>
<feature type="domain" description="Trans-2-enoyl-CoA reductase-like NAD(P)H binding" evidence="12">
    <location>
        <begin position="2"/>
        <end position="80"/>
    </location>
</feature>
<accession>A0ABU9IWU3</accession>
<dbReference type="Pfam" id="PF07055">
    <property type="entry name" value="Eno-Rase_FAD_bd"/>
    <property type="match status" value="1"/>
</dbReference>
<evidence type="ECO:0000256" key="2">
    <source>
        <dbReference type="ARBA" id="ARBA00022516"/>
    </source>
</evidence>
<evidence type="ECO:0000256" key="1">
    <source>
        <dbReference type="ARBA" id="ARBA00011245"/>
    </source>
</evidence>
<keyword evidence="14" id="KW-1185">Reference proteome</keyword>